<dbReference type="PANTHER" id="PTHR33371:SF17">
    <property type="entry name" value="MCE-FAMILY PROTEIN MCE1B"/>
    <property type="match status" value="1"/>
</dbReference>
<evidence type="ECO:0000313" key="4">
    <source>
        <dbReference type="Proteomes" id="UP000019150"/>
    </source>
</evidence>
<dbReference type="HOGENOM" id="CLU_026704_1_1_11"/>
<dbReference type="PATRIC" id="fig|1415166.3.peg.3765"/>
<feature type="domain" description="Mce/MlaD" evidence="1">
    <location>
        <begin position="40"/>
        <end position="112"/>
    </location>
</feature>
<name>W5TGI9_9NOCA</name>
<keyword evidence="4" id="KW-1185">Reference proteome</keyword>
<dbReference type="Pfam" id="PF02470">
    <property type="entry name" value="MlaD"/>
    <property type="match status" value="1"/>
</dbReference>
<dbReference type="GO" id="GO:0005576">
    <property type="term" value="C:extracellular region"/>
    <property type="evidence" value="ECO:0007669"/>
    <property type="project" value="TreeGrafter"/>
</dbReference>
<reference evidence="3 4" key="1">
    <citation type="journal article" date="2014" name="Appl. Environ. Microbiol.">
        <title>Insights into the Microbial Degradation of Rubber and Gutta-Percha by Analysis of the Complete Genome of Nocardia nova SH22a.</title>
        <authorList>
            <person name="Luo Q."/>
            <person name="Hiessl S."/>
            <person name="Poehlein A."/>
            <person name="Daniel R."/>
            <person name="Steinbuchel A."/>
        </authorList>
    </citation>
    <scope>NUCLEOTIDE SEQUENCE [LARGE SCALE GENOMIC DNA]</scope>
    <source>
        <strain evidence="3">SH22a</strain>
    </source>
</reference>
<evidence type="ECO:0000259" key="2">
    <source>
        <dbReference type="Pfam" id="PF11887"/>
    </source>
</evidence>
<dbReference type="RefSeq" id="WP_051494739.1">
    <property type="nucleotide sequence ID" value="NZ_CP006850.1"/>
</dbReference>
<feature type="domain" description="Mammalian cell entry C-terminal" evidence="2">
    <location>
        <begin position="119"/>
        <end position="228"/>
    </location>
</feature>
<dbReference type="InterPro" id="IPR005693">
    <property type="entry name" value="Mce"/>
</dbReference>
<dbReference type="eggNOG" id="COG1463">
    <property type="taxonomic scope" value="Bacteria"/>
</dbReference>
<dbReference type="InterPro" id="IPR024516">
    <property type="entry name" value="Mce_C"/>
</dbReference>
<dbReference type="EMBL" id="CP006850">
    <property type="protein sequence ID" value="AHH18455.1"/>
    <property type="molecule type" value="Genomic_DNA"/>
</dbReference>
<gene>
    <name evidence="3" type="primary">mce8B</name>
    <name evidence="3" type="ORF">NONO_c36680</name>
</gene>
<dbReference type="KEGG" id="nno:NONO_c36680"/>
<dbReference type="STRING" id="1415166.NONO_c36680"/>
<sequence length="335" mass="35615">MKVLSVRAIVVRLVVFAAVMAVLLVVIVQAIQRPVPGSTVAMRALFTDANGLRVGDDVRMYGVSVGKVTRLRLDDQQAGVEFTVLRTRPVYDNTVFAIRYQSLAGQRYIDVRQDPNPGRRLAGGATVGTDRTVPSFDITQLFNGLRPILDEISPGAVNKFAENVLAVVQGDGSGIGPALDSIEQISRYVGNRQAVISTIMRNLADISGQIGGRSPYLVTLLRGIADVFSVFQQKLDGLIDFAAAAPSALGPLNHLMATLGFTETTNPDLRDLFPDPQTAVDLLGKLPGLLQAMTAMIPAPTPAGRIDLACSKGDAALPGIVEVLVAGQRISICNS</sequence>
<dbReference type="AlphaFoldDB" id="W5TGI9"/>
<dbReference type="InterPro" id="IPR052336">
    <property type="entry name" value="MlaD_Phospholipid_Transporter"/>
</dbReference>
<proteinExistence type="predicted"/>
<organism evidence="3 4">
    <name type="scientific">Nocardia nova SH22a</name>
    <dbReference type="NCBI Taxonomy" id="1415166"/>
    <lineage>
        <taxon>Bacteria</taxon>
        <taxon>Bacillati</taxon>
        <taxon>Actinomycetota</taxon>
        <taxon>Actinomycetes</taxon>
        <taxon>Mycobacteriales</taxon>
        <taxon>Nocardiaceae</taxon>
        <taxon>Nocardia</taxon>
    </lineage>
</organism>
<dbReference type="NCBIfam" id="TIGR00996">
    <property type="entry name" value="Mtu_fam_mce"/>
    <property type="match status" value="1"/>
</dbReference>
<accession>W5TGI9</accession>
<dbReference type="Pfam" id="PF11887">
    <property type="entry name" value="Mce4_CUP1"/>
    <property type="match status" value="1"/>
</dbReference>
<protein>
    <submittedName>
        <fullName evidence="3">Mce family protein MceB</fullName>
    </submittedName>
</protein>
<dbReference type="InterPro" id="IPR003399">
    <property type="entry name" value="Mce/MlaD"/>
</dbReference>
<dbReference type="PANTHER" id="PTHR33371">
    <property type="entry name" value="INTERMEMBRANE PHOSPHOLIPID TRANSPORT SYSTEM BINDING PROTEIN MLAD-RELATED"/>
    <property type="match status" value="1"/>
</dbReference>
<evidence type="ECO:0000313" key="3">
    <source>
        <dbReference type="EMBL" id="AHH18455.1"/>
    </source>
</evidence>
<dbReference type="Proteomes" id="UP000019150">
    <property type="component" value="Chromosome"/>
</dbReference>
<evidence type="ECO:0000259" key="1">
    <source>
        <dbReference type="Pfam" id="PF02470"/>
    </source>
</evidence>
<dbReference type="GO" id="GO:0051701">
    <property type="term" value="P:biological process involved in interaction with host"/>
    <property type="evidence" value="ECO:0007669"/>
    <property type="project" value="TreeGrafter"/>
</dbReference>